<keyword evidence="2" id="KW-1185">Reference proteome</keyword>
<evidence type="ECO:0000313" key="3">
    <source>
        <dbReference type="RefSeq" id="XP_016985816.1"/>
    </source>
</evidence>
<proteinExistence type="predicted"/>
<dbReference type="Proteomes" id="UP001652680">
    <property type="component" value="Unassembled WGS sequence"/>
</dbReference>
<accession>A0A6P4FKK1</accession>
<protein>
    <submittedName>
        <fullName evidence="3">Uncharacterized protein LOC108049212</fullName>
    </submittedName>
</protein>
<name>A0A6P4FKK1_DRORH</name>
<dbReference type="GeneID" id="108049212"/>
<evidence type="ECO:0000313" key="2">
    <source>
        <dbReference type="Proteomes" id="UP001652680"/>
    </source>
</evidence>
<organism evidence="3">
    <name type="scientific">Drosophila rhopaloa</name>
    <name type="common">Fruit fly</name>
    <dbReference type="NCBI Taxonomy" id="1041015"/>
    <lineage>
        <taxon>Eukaryota</taxon>
        <taxon>Metazoa</taxon>
        <taxon>Ecdysozoa</taxon>
        <taxon>Arthropoda</taxon>
        <taxon>Hexapoda</taxon>
        <taxon>Insecta</taxon>
        <taxon>Pterygota</taxon>
        <taxon>Neoptera</taxon>
        <taxon>Endopterygota</taxon>
        <taxon>Diptera</taxon>
        <taxon>Brachycera</taxon>
        <taxon>Muscomorpha</taxon>
        <taxon>Ephydroidea</taxon>
        <taxon>Drosophilidae</taxon>
        <taxon>Drosophila</taxon>
        <taxon>Sophophora</taxon>
    </lineage>
</organism>
<dbReference type="AlphaFoldDB" id="A0A6P4FKK1"/>
<gene>
    <name evidence="3" type="primary">LOC108049212</name>
    <name evidence="1" type="synonym">108049212</name>
</gene>
<dbReference type="RefSeq" id="XP_016985816.1">
    <property type="nucleotide sequence ID" value="XM_017130327.1"/>
</dbReference>
<reference evidence="3" key="2">
    <citation type="submission" date="2025-04" db="UniProtKB">
        <authorList>
            <consortium name="RefSeq"/>
        </authorList>
    </citation>
    <scope>IDENTIFICATION</scope>
</reference>
<evidence type="ECO:0000313" key="1">
    <source>
        <dbReference type="EnsemblMetazoa" id="XP_016985816.1"/>
    </source>
</evidence>
<reference evidence="2" key="1">
    <citation type="journal article" date="2021" name="Elife">
        <title>Highly contiguous assemblies of 101 drosophilid genomes.</title>
        <authorList>
            <person name="Kim B.Y."/>
            <person name="Wang J.R."/>
            <person name="Miller D.E."/>
            <person name="Barmina O."/>
            <person name="Delaney E."/>
            <person name="Thompson A."/>
            <person name="Comeault A.A."/>
            <person name="Peede D."/>
            <person name="D'Agostino E.R."/>
            <person name="Pelaez J."/>
            <person name="Aguilar J.M."/>
            <person name="Haji D."/>
            <person name="Matsunaga T."/>
            <person name="Armstrong E.E."/>
            <person name="Zych M."/>
            <person name="Ogawa Y."/>
            <person name="Stamenkovic-Radak M."/>
            <person name="Jelic M."/>
            <person name="Veselinovic M.S."/>
            <person name="Tanaskovic M."/>
            <person name="Eric P."/>
            <person name="Gao J.J."/>
            <person name="Katoh T.K."/>
            <person name="Toda M.J."/>
            <person name="Watabe H."/>
            <person name="Watada M."/>
            <person name="Davis J.S."/>
            <person name="Moyle L.C."/>
            <person name="Manoli G."/>
            <person name="Bertolini E."/>
            <person name="Kostal V."/>
            <person name="Hawley R.S."/>
            <person name="Takahashi A."/>
            <person name="Jones C.D."/>
            <person name="Price D.K."/>
            <person name="Whiteman N."/>
            <person name="Kopp A."/>
            <person name="Matute D.R."/>
            <person name="Petrov D.A."/>
        </authorList>
    </citation>
    <scope>NUCLEOTIDE SEQUENCE [LARGE SCALE GENOMIC DNA]</scope>
</reference>
<sequence length="107" mass="11985">MLKKFEADLIPEFCTPLCCFCRFNGAENAFTSSMAATTSRTTTTTMPGGSHTDNVIDTPATRFRFQALRRPVPHPTVPIYSTFTPRIMGMGRTHPLSTRPALDWHFC</sequence>
<reference evidence="1" key="3">
    <citation type="submission" date="2025-05" db="UniProtKB">
        <authorList>
            <consortium name="EnsemblMetazoa"/>
        </authorList>
    </citation>
    <scope>IDENTIFICATION</scope>
</reference>
<dbReference type="EnsemblMetazoa" id="XM_017130327.1">
    <property type="protein sequence ID" value="XP_016985816.1"/>
    <property type="gene ID" value="LOC108049212"/>
</dbReference>